<evidence type="ECO:0008006" key="4">
    <source>
        <dbReference type="Google" id="ProtNLM"/>
    </source>
</evidence>
<accession>A0ABR1DDG2</accession>
<evidence type="ECO:0000313" key="2">
    <source>
        <dbReference type="EMBL" id="KAK6748536.1"/>
    </source>
</evidence>
<dbReference type="Proteomes" id="UP001303046">
    <property type="component" value="Unassembled WGS sequence"/>
</dbReference>
<evidence type="ECO:0000313" key="3">
    <source>
        <dbReference type="Proteomes" id="UP001303046"/>
    </source>
</evidence>
<dbReference type="InterPro" id="IPR035940">
    <property type="entry name" value="CAP_sf"/>
</dbReference>
<sequence>MTSVSSVALTILSLLSIAALICGGETLPSACPDSKLDAKVRRRITEEVHKRMRDGQYDCELEKLALKYFDNKGHRNTLFHGRNITKRSFRRDLKSYNRALWFFQDAAGEWWKEFPEWYHRDNYGCYFVKRDTVIKVVCLFA</sequence>
<comment type="caution">
    <text evidence="2">The sequence shown here is derived from an EMBL/GenBank/DDBJ whole genome shotgun (WGS) entry which is preliminary data.</text>
</comment>
<feature type="chain" id="PRO_5046380724" description="SCP-like protein" evidence="1">
    <location>
        <begin position="24"/>
        <end position="141"/>
    </location>
</feature>
<protein>
    <recommendedName>
        <fullName evidence="4">SCP-like protein</fullName>
    </recommendedName>
</protein>
<dbReference type="InterPro" id="IPR035109">
    <property type="entry name" value="ASPR"/>
</dbReference>
<reference evidence="2 3" key="1">
    <citation type="submission" date="2023-08" db="EMBL/GenBank/DDBJ databases">
        <title>A Necator americanus chromosomal reference genome.</title>
        <authorList>
            <person name="Ilik V."/>
            <person name="Petrzelkova K.J."/>
            <person name="Pardy F."/>
            <person name="Fuh T."/>
            <person name="Niatou-Singa F.S."/>
            <person name="Gouil Q."/>
            <person name="Baker L."/>
            <person name="Ritchie M.E."/>
            <person name="Jex A.R."/>
            <person name="Gazzola D."/>
            <person name="Li H."/>
            <person name="Toshio Fujiwara R."/>
            <person name="Zhan B."/>
            <person name="Aroian R.V."/>
            <person name="Pafco B."/>
            <person name="Schwarz E.M."/>
        </authorList>
    </citation>
    <scope>NUCLEOTIDE SEQUENCE [LARGE SCALE GENOMIC DNA]</scope>
    <source>
        <strain evidence="2 3">Aroian</strain>
        <tissue evidence="2">Whole animal</tissue>
    </source>
</reference>
<feature type="signal peptide" evidence="1">
    <location>
        <begin position="1"/>
        <end position="23"/>
    </location>
</feature>
<dbReference type="Pfam" id="PF17641">
    <property type="entry name" value="ASPRs"/>
    <property type="match status" value="1"/>
</dbReference>
<organism evidence="2 3">
    <name type="scientific">Necator americanus</name>
    <name type="common">Human hookworm</name>
    <dbReference type="NCBI Taxonomy" id="51031"/>
    <lineage>
        <taxon>Eukaryota</taxon>
        <taxon>Metazoa</taxon>
        <taxon>Ecdysozoa</taxon>
        <taxon>Nematoda</taxon>
        <taxon>Chromadorea</taxon>
        <taxon>Rhabditida</taxon>
        <taxon>Rhabditina</taxon>
        <taxon>Rhabditomorpha</taxon>
        <taxon>Strongyloidea</taxon>
        <taxon>Ancylostomatidae</taxon>
        <taxon>Bunostominae</taxon>
        <taxon>Necator</taxon>
    </lineage>
</organism>
<dbReference type="EMBL" id="JAVFWL010000004">
    <property type="protein sequence ID" value="KAK6748536.1"/>
    <property type="molecule type" value="Genomic_DNA"/>
</dbReference>
<evidence type="ECO:0000256" key="1">
    <source>
        <dbReference type="SAM" id="SignalP"/>
    </source>
</evidence>
<name>A0ABR1DDG2_NECAM</name>
<dbReference type="SUPFAM" id="SSF55797">
    <property type="entry name" value="PR-1-like"/>
    <property type="match status" value="1"/>
</dbReference>
<dbReference type="Gene3D" id="3.40.33.10">
    <property type="entry name" value="CAP"/>
    <property type="match status" value="1"/>
</dbReference>
<keyword evidence="3" id="KW-1185">Reference proteome</keyword>
<proteinExistence type="predicted"/>
<keyword evidence="1" id="KW-0732">Signal</keyword>
<gene>
    <name evidence="2" type="primary">Necator_chrIV.g14559</name>
    <name evidence="2" type="ORF">RB195_001265</name>
</gene>